<evidence type="ECO:0000256" key="1">
    <source>
        <dbReference type="SAM" id="MobiDB-lite"/>
    </source>
</evidence>
<dbReference type="AlphaFoldDB" id="A0A6C0L0E7"/>
<protein>
    <submittedName>
        <fullName evidence="2">Uncharacterized protein</fullName>
    </submittedName>
</protein>
<name>A0A6C0L0E7_9ZZZZ</name>
<feature type="region of interest" description="Disordered" evidence="1">
    <location>
        <begin position="396"/>
        <end position="416"/>
    </location>
</feature>
<proteinExistence type="predicted"/>
<reference evidence="2" key="1">
    <citation type="journal article" date="2020" name="Nature">
        <title>Giant virus diversity and host interactions through global metagenomics.</title>
        <authorList>
            <person name="Schulz F."/>
            <person name="Roux S."/>
            <person name="Paez-Espino D."/>
            <person name="Jungbluth S."/>
            <person name="Walsh D.A."/>
            <person name="Denef V.J."/>
            <person name="McMahon K.D."/>
            <person name="Konstantinidis K.T."/>
            <person name="Eloe-Fadrosh E.A."/>
            <person name="Kyrpides N.C."/>
            <person name="Woyke T."/>
        </authorList>
    </citation>
    <scope>NUCLEOTIDE SEQUENCE</scope>
    <source>
        <strain evidence="2">GVMAG-S-3300013286-35</strain>
    </source>
</reference>
<sequence>MEFAIGRAPLRPPTRTPRFGQQEKRPSLQKIEALFAQLKNVNPFYAKQRVKHYVTRATPFEIYNGTKPGQIQLIIPLKSKNSLLYFAYRRIVTFRGTFSEWVVYLKDLVLDSRAFTSDRIKASPYMVNEFNADIPQIAEQLFYTNQTHRWLFKKAVGRYLYKKTMARSIGANRDLITMEPIETQDQVHVLCLATRTIYTYSGLTLLKSVLSNLECQIEAIAEPRQPVNPYTNIPFTYSQMLELYYKLVVWCAQNRRAVPAILTLYRESNFNPATLISVHHNYVQYKAGKNYFVRHDDSDDEFFLDTLEDLLVAYKPLMTRHEKQVLTRAKFTKWCILEPKHHLVHLWKEFVSDYWYYKQTEHFVRESWTSEHTLMLDVKVLSQASRSSLLAVDSEFDKKYPPRPPIQEELDTDEEEETRTTLENIIFIIQAEVNIV</sequence>
<evidence type="ECO:0000313" key="2">
    <source>
        <dbReference type="EMBL" id="QHU22244.1"/>
    </source>
</evidence>
<dbReference type="EMBL" id="MN741003">
    <property type="protein sequence ID" value="QHU22244.1"/>
    <property type="molecule type" value="Genomic_DNA"/>
</dbReference>
<organism evidence="2">
    <name type="scientific">viral metagenome</name>
    <dbReference type="NCBI Taxonomy" id="1070528"/>
    <lineage>
        <taxon>unclassified sequences</taxon>
        <taxon>metagenomes</taxon>
        <taxon>organismal metagenomes</taxon>
    </lineage>
</organism>
<accession>A0A6C0L0E7</accession>